<dbReference type="AlphaFoldDB" id="A0A518E2U2"/>
<dbReference type="KEGG" id="lcre:Pla8534_62730"/>
<evidence type="ECO:0000313" key="1">
    <source>
        <dbReference type="EMBL" id="QDU98405.1"/>
    </source>
</evidence>
<dbReference type="InterPro" id="IPR038555">
    <property type="entry name" value="Zincin_1_sf"/>
</dbReference>
<dbReference type="CDD" id="cd12952">
    <property type="entry name" value="MMP_ACEL2062"/>
    <property type="match status" value="1"/>
</dbReference>
<proteinExistence type="predicted"/>
<name>A0A518E2U2_9BACT</name>
<accession>A0A518E2U2</accession>
<gene>
    <name evidence="1" type="ORF">Pla8534_62730</name>
</gene>
<dbReference type="EMBL" id="CP036433">
    <property type="protein sequence ID" value="QDU98405.1"/>
    <property type="molecule type" value="Genomic_DNA"/>
</dbReference>
<dbReference type="Proteomes" id="UP000317648">
    <property type="component" value="Chromosome"/>
</dbReference>
<dbReference type="SUPFAM" id="SSF55486">
    <property type="entry name" value="Metalloproteases ('zincins'), catalytic domain"/>
    <property type="match status" value="1"/>
</dbReference>
<dbReference type="Gene3D" id="3.30.2010.20">
    <property type="match status" value="1"/>
</dbReference>
<evidence type="ECO:0000313" key="2">
    <source>
        <dbReference type="Proteomes" id="UP000317648"/>
    </source>
</evidence>
<reference evidence="1 2" key="1">
    <citation type="submission" date="2019-02" db="EMBL/GenBank/DDBJ databases">
        <title>Deep-cultivation of Planctomycetes and their phenomic and genomic characterization uncovers novel biology.</title>
        <authorList>
            <person name="Wiegand S."/>
            <person name="Jogler M."/>
            <person name="Boedeker C."/>
            <person name="Pinto D."/>
            <person name="Vollmers J."/>
            <person name="Rivas-Marin E."/>
            <person name="Kohn T."/>
            <person name="Peeters S.H."/>
            <person name="Heuer A."/>
            <person name="Rast P."/>
            <person name="Oberbeckmann S."/>
            <person name="Bunk B."/>
            <person name="Jeske O."/>
            <person name="Meyerdierks A."/>
            <person name="Storesund J.E."/>
            <person name="Kallscheuer N."/>
            <person name="Luecker S."/>
            <person name="Lage O.M."/>
            <person name="Pohl T."/>
            <person name="Merkel B.J."/>
            <person name="Hornburger P."/>
            <person name="Mueller R.-W."/>
            <person name="Bruemmer F."/>
            <person name="Labrenz M."/>
            <person name="Spormann A.M."/>
            <person name="Op den Camp H."/>
            <person name="Overmann J."/>
            <person name="Amann R."/>
            <person name="Jetten M.S.M."/>
            <person name="Mascher T."/>
            <person name="Medema M.H."/>
            <person name="Devos D.P."/>
            <person name="Kaster A.-K."/>
            <person name="Ovreas L."/>
            <person name="Rohde M."/>
            <person name="Galperin M.Y."/>
            <person name="Jogler C."/>
        </authorList>
    </citation>
    <scope>NUCLEOTIDE SEQUENCE [LARGE SCALE GENOMIC DNA]</scope>
    <source>
        <strain evidence="1 2">Pla85_3_4</strain>
    </source>
</reference>
<keyword evidence="2" id="KW-1185">Reference proteome</keyword>
<organism evidence="1 2">
    <name type="scientific">Lignipirellula cremea</name>
    <dbReference type="NCBI Taxonomy" id="2528010"/>
    <lineage>
        <taxon>Bacteria</taxon>
        <taxon>Pseudomonadati</taxon>
        <taxon>Planctomycetota</taxon>
        <taxon>Planctomycetia</taxon>
        <taxon>Pirellulales</taxon>
        <taxon>Pirellulaceae</taxon>
        <taxon>Lignipirellula</taxon>
    </lineage>
</organism>
<dbReference type="RefSeq" id="WP_197442722.1">
    <property type="nucleotide sequence ID" value="NZ_CP036433.1"/>
</dbReference>
<dbReference type="Pfam" id="PF06262">
    <property type="entry name" value="Zincin_1"/>
    <property type="match status" value="1"/>
</dbReference>
<sequence>MDAETRDYFDEHFDAVVSQLSPTVHRLLDEVTLYVEDYPSPQVLQQTGATRRTLCGLYTGIPITEQRVEFSGVLSDAVYIYREGILQQAINHRGQINEAKLREQIRITVLHELGHHHGLDEDDLTELGYG</sequence>
<dbReference type="InterPro" id="IPR010428">
    <property type="entry name" value="Zincin_1"/>
</dbReference>
<protein>
    <submittedName>
        <fullName evidence="1">Possibl zinc metallo-peptidase</fullName>
    </submittedName>
</protein>